<dbReference type="Proteomes" id="UP000798662">
    <property type="component" value="Chromosome 1"/>
</dbReference>
<reference evidence="1" key="1">
    <citation type="submission" date="2019-11" db="EMBL/GenBank/DDBJ databases">
        <title>Nori genome reveals adaptations in red seaweeds to the harsh intertidal environment.</title>
        <authorList>
            <person name="Wang D."/>
            <person name="Mao Y."/>
        </authorList>
    </citation>
    <scope>NUCLEOTIDE SEQUENCE</scope>
    <source>
        <tissue evidence="1">Gametophyte</tissue>
    </source>
</reference>
<comment type="caution">
    <text evidence="1">The sequence shown here is derived from an EMBL/GenBank/DDBJ whole genome shotgun (WGS) entry which is preliminary data.</text>
</comment>
<organism evidence="1 2">
    <name type="scientific">Pyropia yezoensis</name>
    <name type="common">Susabi-nori</name>
    <name type="synonym">Porphyra yezoensis</name>
    <dbReference type="NCBI Taxonomy" id="2788"/>
    <lineage>
        <taxon>Eukaryota</taxon>
        <taxon>Rhodophyta</taxon>
        <taxon>Bangiophyceae</taxon>
        <taxon>Bangiales</taxon>
        <taxon>Bangiaceae</taxon>
        <taxon>Pyropia</taxon>
    </lineage>
</organism>
<evidence type="ECO:0000313" key="1">
    <source>
        <dbReference type="EMBL" id="KAK1860130.1"/>
    </source>
</evidence>
<protein>
    <submittedName>
        <fullName evidence="1">Uncharacterized protein</fullName>
    </submittedName>
</protein>
<dbReference type="EMBL" id="CM020618">
    <property type="protein sequence ID" value="KAK1860130.1"/>
    <property type="molecule type" value="Genomic_DNA"/>
</dbReference>
<keyword evidence="2" id="KW-1185">Reference proteome</keyword>
<name>A0ACC3BQ79_PYRYE</name>
<accession>A0ACC3BQ79</accession>
<gene>
    <name evidence="1" type="ORF">I4F81_002719</name>
</gene>
<sequence length="136" mass="15789">MACAPDIKTFTPVQFAETWLKLPASVQFFREAYRISEEETEDYLQSIVLALSLPVMENDVACSKAMNPDSYSDMEGVDTSSSEEQNALSRRQEHYLRLMNQYNFITFTTYQQALSNAIAMYRDVEMKLSESKWPQW</sequence>
<proteinExistence type="predicted"/>
<evidence type="ECO:0000313" key="2">
    <source>
        <dbReference type="Proteomes" id="UP000798662"/>
    </source>
</evidence>